<evidence type="ECO:0000256" key="3">
    <source>
        <dbReference type="ARBA" id="ARBA00022741"/>
    </source>
</evidence>
<keyword evidence="8" id="KW-0472">Membrane</keyword>
<evidence type="ECO:0000313" key="11">
    <source>
        <dbReference type="EMBL" id="PJF42510.1"/>
    </source>
</evidence>
<protein>
    <recommendedName>
        <fullName evidence="1">non-specific serine/threonine protein kinase</fullName>
        <ecNumber evidence="1">2.7.11.1</ecNumber>
    </recommendedName>
</protein>
<dbReference type="Gene3D" id="2.30.30.40">
    <property type="entry name" value="SH3 Domains"/>
    <property type="match status" value="1"/>
</dbReference>
<feature type="compositionally biased region" description="Low complexity" evidence="7">
    <location>
        <begin position="547"/>
        <end position="591"/>
    </location>
</feature>
<evidence type="ECO:0000313" key="12">
    <source>
        <dbReference type="Proteomes" id="UP000228947"/>
    </source>
</evidence>
<evidence type="ECO:0000256" key="4">
    <source>
        <dbReference type="ARBA" id="ARBA00022777"/>
    </source>
</evidence>
<dbReference type="EMBL" id="PGTM01000022">
    <property type="protein sequence ID" value="PJF36944.1"/>
    <property type="molecule type" value="Genomic_DNA"/>
</dbReference>
<keyword evidence="8" id="KW-1133">Transmembrane helix</keyword>
<evidence type="ECO:0000313" key="10">
    <source>
        <dbReference type="EMBL" id="PJF36944.1"/>
    </source>
</evidence>
<feature type="compositionally biased region" description="Pro residues" evidence="7">
    <location>
        <begin position="592"/>
        <end position="602"/>
    </location>
</feature>
<dbReference type="GO" id="GO:0005524">
    <property type="term" value="F:ATP binding"/>
    <property type="evidence" value="ECO:0007669"/>
    <property type="project" value="UniProtKB-UniRule"/>
</dbReference>
<dbReference type="EC" id="2.7.11.1" evidence="1"/>
<dbReference type="Gene3D" id="1.10.510.10">
    <property type="entry name" value="Transferase(Phosphotransferase) domain 1"/>
    <property type="match status" value="1"/>
</dbReference>
<organism evidence="11 12">
    <name type="scientific">Candidatus Thermofonsia Clade 1 bacterium</name>
    <dbReference type="NCBI Taxonomy" id="2364210"/>
    <lineage>
        <taxon>Bacteria</taxon>
        <taxon>Bacillati</taxon>
        <taxon>Chloroflexota</taxon>
        <taxon>Candidatus Thermofontia</taxon>
        <taxon>Candidatus Thermofonsia Clade 1</taxon>
    </lineage>
</organism>
<dbReference type="InterPro" id="IPR008271">
    <property type="entry name" value="Ser/Thr_kinase_AS"/>
</dbReference>
<keyword evidence="3 6" id="KW-0547">Nucleotide-binding</keyword>
<dbReference type="InterPro" id="IPR011009">
    <property type="entry name" value="Kinase-like_dom_sf"/>
</dbReference>
<feature type="binding site" evidence="6">
    <location>
        <position position="45"/>
    </location>
    <ligand>
        <name>ATP</name>
        <dbReference type="ChEBI" id="CHEBI:30616"/>
    </ligand>
</feature>
<keyword evidence="5 6" id="KW-0067">ATP-binding</keyword>
<feature type="transmembrane region" description="Helical" evidence="8">
    <location>
        <begin position="345"/>
        <end position="369"/>
    </location>
</feature>
<evidence type="ECO:0000256" key="5">
    <source>
        <dbReference type="ARBA" id="ARBA00022840"/>
    </source>
</evidence>
<evidence type="ECO:0000259" key="9">
    <source>
        <dbReference type="PROSITE" id="PS50011"/>
    </source>
</evidence>
<dbReference type="GO" id="GO:0004674">
    <property type="term" value="F:protein serine/threonine kinase activity"/>
    <property type="evidence" value="ECO:0007669"/>
    <property type="project" value="UniProtKB-EC"/>
</dbReference>
<feature type="domain" description="Protein kinase" evidence="9">
    <location>
        <begin position="16"/>
        <end position="279"/>
    </location>
</feature>
<dbReference type="PANTHER" id="PTHR43289">
    <property type="entry name" value="MITOGEN-ACTIVATED PROTEIN KINASE KINASE KINASE 20-RELATED"/>
    <property type="match status" value="1"/>
</dbReference>
<dbReference type="CDD" id="cd14014">
    <property type="entry name" value="STKc_PknB_like"/>
    <property type="match status" value="1"/>
</dbReference>
<dbReference type="Proteomes" id="UP000229681">
    <property type="component" value="Unassembled WGS sequence"/>
</dbReference>
<feature type="region of interest" description="Disordered" evidence="7">
    <location>
        <begin position="547"/>
        <end position="604"/>
    </location>
</feature>
<dbReference type="PROSITE" id="PS00108">
    <property type="entry name" value="PROTEIN_KINASE_ST"/>
    <property type="match status" value="1"/>
</dbReference>
<dbReference type="Pfam" id="PF00069">
    <property type="entry name" value="Pkinase"/>
    <property type="match status" value="1"/>
</dbReference>
<dbReference type="Gene3D" id="3.30.200.20">
    <property type="entry name" value="Phosphorylase Kinase, domain 1"/>
    <property type="match status" value="1"/>
</dbReference>
<name>A0A2M8PYB5_9CHLR</name>
<dbReference type="AlphaFoldDB" id="A0A2M8PYB5"/>
<keyword evidence="2" id="KW-0808">Transferase</keyword>
<gene>
    <name evidence="10" type="ORF">CUN49_02770</name>
    <name evidence="11" type="ORF">CUN50_03800</name>
</gene>
<accession>A0A2M8PHB8</accession>
<evidence type="ECO:0000256" key="2">
    <source>
        <dbReference type="ARBA" id="ARBA00022679"/>
    </source>
</evidence>
<dbReference type="SMART" id="SM00220">
    <property type="entry name" value="S_TKc"/>
    <property type="match status" value="1"/>
</dbReference>
<evidence type="ECO:0000256" key="6">
    <source>
        <dbReference type="PROSITE-ProRule" id="PRU10141"/>
    </source>
</evidence>
<evidence type="ECO:0000256" key="7">
    <source>
        <dbReference type="SAM" id="MobiDB-lite"/>
    </source>
</evidence>
<evidence type="ECO:0000256" key="1">
    <source>
        <dbReference type="ARBA" id="ARBA00012513"/>
    </source>
</evidence>
<dbReference type="EMBL" id="PGTL01000015">
    <property type="protein sequence ID" value="PJF42510.1"/>
    <property type="molecule type" value="Genomic_DNA"/>
</dbReference>
<dbReference type="PROSITE" id="PS00107">
    <property type="entry name" value="PROTEIN_KINASE_ATP"/>
    <property type="match status" value="1"/>
</dbReference>
<evidence type="ECO:0000313" key="13">
    <source>
        <dbReference type="Proteomes" id="UP000229681"/>
    </source>
</evidence>
<reference evidence="12 13" key="1">
    <citation type="submission" date="2017-11" db="EMBL/GenBank/DDBJ databases">
        <title>Evolution of Phototrophy in the Chloroflexi Phylum Driven by Horizontal Gene Transfer.</title>
        <authorList>
            <person name="Ward L.M."/>
            <person name="Hemp J."/>
            <person name="Shih P.M."/>
            <person name="Mcglynn S.E."/>
            <person name="Fischer W."/>
        </authorList>
    </citation>
    <scope>NUCLEOTIDE SEQUENCE [LARGE SCALE GENOMIC DNA]</scope>
    <source>
        <strain evidence="11">CP1_1M</strain>
        <strain evidence="10">JP3_13</strain>
    </source>
</reference>
<dbReference type="InterPro" id="IPR000719">
    <property type="entry name" value="Prot_kinase_dom"/>
</dbReference>
<dbReference type="PANTHER" id="PTHR43289:SF6">
    <property type="entry name" value="SERINE_THREONINE-PROTEIN KINASE NEKL-3"/>
    <property type="match status" value="1"/>
</dbReference>
<comment type="caution">
    <text evidence="11">The sequence shown here is derived from an EMBL/GenBank/DDBJ whole genome shotgun (WGS) entry which is preliminary data.</text>
</comment>
<keyword evidence="8" id="KW-0812">Transmembrane</keyword>
<dbReference type="InterPro" id="IPR017441">
    <property type="entry name" value="Protein_kinase_ATP_BS"/>
</dbReference>
<sequence length="841" mass="90398">MYMGSRNLVGQKLGEYELKELIGRGGMAEVYLGYQASLKRNVAVKVLAYNAEEGFVERFMREAQIAAALDHPHIVAIYTYGSHEGLNYMAMRLLRGGSLGDRIRQRRAQENTLLSLSEIADILKKVGSALDYAHRQNIIHRDVKPSNIMFDENGTPYLVDFGIAKPLDIASQMTVPGTSMGTVAYMAPEQWRGETLTPKVDQYALGLVVYTLVTGRMPFDVPVDTPYALMHKHLHEYPLPAHELRKGAPPAISEVIARAIAKDPDERYDTIGEFAEEFQAAVEQAEETEQDSGFFTSVSPQRQHPYFTPISSKGSAVQPAIPSPSGGSIHLAPPRDLPARAKPSLSGISLIPVLGAIILVLIVVIVALISNPNSQQIAETETVEAAAVSAFATQTAAVPPTAETPPTLIIIVPISPPPILSATNAPATDVPTITSTQAMAFLPTESPTVAIAISPTELPSKTPTQEQVLIIVPTATATPDLSQTAQALALQATQTTQAEQVLQTQAAEVVMTQTAAAQQLEQTLQVLILTRVSADLTATATLFTPTPTITPTATNTDTPTPTDTPSPTLTPTATFTLTPTEIPTLTLTPTPTETPTPTPTPVPAINESLALRGRIRSTENIRVRRGPSTQYDTLISIPDNTPVIVLAQKGLSDANDPLRDITGRYWVNIAVPRSNGETIYGWVISESVALDNNLPAYLDGVMIWVGPPLPTQVDTARNVVVVESSFDVGGWAFDGSTRASNGSAGIYSITIFEGNSCTSQNGRVLATGVPFIPRPDVVETFNSNVGLDFFKVNLKLDESHLNNGFALRVENMQRGQHLIAICAQSSITGRVAAWVLPIEVR</sequence>
<accession>A0A2M8PYB5</accession>
<evidence type="ECO:0000256" key="8">
    <source>
        <dbReference type="SAM" id="Phobius"/>
    </source>
</evidence>
<dbReference type="PROSITE" id="PS50011">
    <property type="entry name" value="PROTEIN_KINASE_DOM"/>
    <property type="match status" value="1"/>
</dbReference>
<proteinExistence type="predicted"/>
<keyword evidence="4" id="KW-0418">Kinase</keyword>
<dbReference type="SUPFAM" id="SSF56112">
    <property type="entry name" value="Protein kinase-like (PK-like)"/>
    <property type="match status" value="1"/>
</dbReference>
<dbReference type="Proteomes" id="UP000228947">
    <property type="component" value="Unassembled WGS sequence"/>
</dbReference>